<dbReference type="AlphaFoldDB" id="A0A1I7XET4"/>
<dbReference type="Proteomes" id="UP000095283">
    <property type="component" value="Unplaced"/>
</dbReference>
<keyword evidence="1" id="KW-1185">Reference proteome</keyword>
<proteinExistence type="predicted"/>
<protein>
    <submittedName>
        <fullName evidence="2">ZP domain-containing protein</fullName>
    </submittedName>
</protein>
<name>A0A1I7XET4_HETBA</name>
<reference evidence="2" key="1">
    <citation type="submission" date="2016-11" db="UniProtKB">
        <authorList>
            <consortium name="WormBaseParasite"/>
        </authorList>
    </citation>
    <scope>IDENTIFICATION</scope>
</reference>
<sequence>MNAIISIHFSVYGDFLSGRVCMTMEYLRSAENTESGDVLVGSPCNWVSSHLLPDPLSNAYFLQCSPQAARLEFSIISYLILLIGFEVFELSSVPLVVNGCECHVLLPLCLMIRPPFVFQWQYKTPHLAHLIRWRFVAVPRRKCLILVQESPPVNSSRY</sequence>
<dbReference type="WBParaSite" id="Hba_16229">
    <property type="protein sequence ID" value="Hba_16229"/>
    <property type="gene ID" value="Hba_16229"/>
</dbReference>
<organism evidence="1 2">
    <name type="scientific">Heterorhabditis bacteriophora</name>
    <name type="common">Entomopathogenic nematode worm</name>
    <dbReference type="NCBI Taxonomy" id="37862"/>
    <lineage>
        <taxon>Eukaryota</taxon>
        <taxon>Metazoa</taxon>
        <taxon>Ecdysozoa</taxon>
        <taxon>Nematoda</taxon>
        <taxon>Chromadorea</taxon>
        <taxon>Rhabditida</taxon>
        <taxon>Rhabditina</taxon>
        <taxon>Rhabditomorpha</taxon>
        <taxon>Strongyloidea</taxon>
        <taxon>Heterorhabditidae</taxon>
        <taxon>Heterorhabditis</taxon>
    </lineage>
</organism>
<evidence type="ECO:0000313" key="1">
    <source>
        <dbReference type="Proteomes" id="UP000095283"/>
    </source>
</evidence>
<evidence type="ECO:0000313" key="2">
    <source>
        <dbReference type="WBParaSite" id="Hba_16229"/>
    </source>
</evidence>
<accession>A0A1I7XET4</accession>